<dbReference type="EMBL" id="UXUI01007762">
    <property type="protein sequence ID" value="VDD89345.1"/>
    <property type="molecule type" value="Genomic_DNA"/>
</dbReference>
<proteinExistence type="predicted"/>
<evidence type="ECO:0000313" key="4">
    <source>
        <dbReference type="WBParaSite" id="EVEC_0000438801-mRNA-1"/>
    </source>
</evidence>
<dbReference type="WBParaSite" id="EVEC_0000438801-mRNA-1">
    <property type="protein sequence ID" value="EVEC_0000438801-mRNA-1"/>
    <property type="gene ID" value="EVEC_0000438801"/>
</dbReference>
<feature type="compositionally biased region" description="Basic and acidic residues" evidence="1">
    <location>
        <begin position="146"/>
        <end position="158"/>
    </location>
</feature>
<feature type="region of interest" description="Disordered" evidence="1">
    <location>
        <begin position="123"/>
        <end position="158"/>
    </location>
</feature>
<feature type="compositionally biased region" description="Polar residues" evidence="1">
    <location>
        <begin position="287"/>
        <end position="296"/>
    </location>
</feature>
<name>A0A0N4V2Y5_ENTVE</name>
<dbReference type="AlphaFoldDB" id="A0A0N4V2Y5"/>
<dbReference type="InterPro" id="IPR035504">
    <property type="entry name" value="MUM1-like_PWWP"/>
</dbReference>
<reference evidence="4" key="1">
    <citation type="submission" date="2017-02" db="UniProtKB">
        <authorList>
            <consortium name="WormBaseParasite"/>
        </authorList>
    </citation>
    <scope>IDENTIFICATION</scope>
</reference>
<reference evidence="2 3" key="2">
    <citation type="submission" date="2018-10" db="EMBL/GenBank/DDBJ databases">
        <authorList>
            <consortium name="Pathogen Informatics"/>
        </authorList>
    </citation>
    <scope>NUCLEOTIDE SEQUENCE [LARGE SCALE GENOMIC DNA]</scope>
</reference>
<dbReference type="Gene3D" id="2.30.30.140">
    <property type="match status" value="1"/>
</dbReference>
<evidence type="ECO:0000313" key="3">
    <source>
        <dbReference type="Proteomes" id="UP000274131"/>
    </source>
</evidence>
<organism evidence="4">
    <name type="scientific">Enterobius vermicularis</name>
    <name type="common">Human pinworm</name>
    <dbReference type="NCBI Taxonomy" id="51028"/>
    <lineage>
        <taxon>Eukaryota</taxon>
        <taxon>Metazoa</taxon>
        <taxon>Ecdysozoa</taxon>
        <taxon>Nematoda</taxon>
        <taxon>Chromadorea</taxon>
        <taxon>Rhabditida</taxon>
        <taxon>Spirurina</taxon>
        <taxon>Oxyuridomorpha</taxon>
        <taxon>Oxyuroidea</taxon>
        <taxon>Oxyuridae</taxon>
        <taxon>Enterobius</taxon>
    </lineage>
</organism>
<sequence>MEGQDWVRDNNGLTVGIGLLSVVLSSFSRGSFCVADENGPFSAGSVVWVPYKGIQWPAVINRLYASQKKVTYKFLPLDENGGVFNAPVSKIRPFFLKDQLPAEGDEKLKAAFEAALEGVTKQRLERGESLDDPDSDINEEEQSLDASKKRGGKLEEKVETKRNGQKDFVVGDIVLVNWFGYAEWPAVVLAVRRRTLACHFFPLHTGHPGWCTKSACQELNIDQKTFTAMRKREPTRERQIALDEAWELMTNTTREERRRLYQRTCETMKRKSAQSKFSSKRGIESDALSSNASPVWTETDKVGNEQSSAFAKTQEEEGTLDFKIWELDYLPNKDRRKKPDFSHAVPTTENIKTDTAQSEIDEAAFSEDILRVSFEKREQEEVIEEVVAGLIAKVSSFIDPCRKKEEE</sequence>
<evidence type="ECO:0000256" key="1">
    <source>
        <dbReference type="SAM" id="MobiDB-lite"/>
    </source>
</evidence>
<evidence type="ECO:0000313" key="2">
    <source>
        <dbReference type="EMBL" id="VDD89345.1"/>
    </source>
</evidence>
<feature type="region of interest" description="Disordered" evidence="1">
    <location>
        <begin position="273"/>
        <end position="303"/>
    </location>
</feature>
<feature type="compositionally biased region" description="Acidic residues" evidence="1">
    <location>
        <begin position="130"/>
        <end position="143"/>
    </location>
</feature>
<dbReference type="SUPFAM" id="SSF63748">
    <property type="entry name" value="Tudor/PWWP/MBT"/>
    <property type="match status" value="1"/>
</dbReference>
<accession>A0A0N4V2Y5</accession>
<dbReference type="OrthoDB" id="5860380at2759"/>
<gene>
    <name evidence="2" type="ORF">EVEC_LOCUS4096</name>
</gene>
<dbReference type="CDD" id="cd06080">
    <property type="entry name" value="PWWP_MUM1-like"/>
    <property type="match status" value="1"/>
</dbReference>
<protein>
    <submittedName>
        <fullName evidence="4">PWWP domain-containing protein</fullName>
    </submittedName>
</protein>
<keyword evidence="3" id="KW-1185">Reference proteome</keyword>
<dbReference type="Proteomes" id="UP000274131">
    <property type="component" value="Unassembled WGS sequence"/>
</dbReference>